<proteinExistence type="evidence at transcript level"/>
<sequence length="121" mass="13087">MTLSVLLLLFCTMVMSAKAVCEESGWDCPSDKTICGYEDLNLCALSCKCSSSSTCPTTGSHIIDISNSDLSRREYTCADASTISRCTGSALPFVPDTLYGTEKLDCTCDTYKQNDTHTYCG</sequence>
<feature type="signal peptide" evidence="1">
    <location>
        <begin position="1"/>
        <end position="19"/>
    </location>
</feature>
<evidence type="ECO:0000313" key="2">
    <source>
        <dbReference type="EMBL" id="ALM87516.1"/>
    </source>
</evidence>
<evidence type="ECO:0000256" key="1">
    <source>
        <dbReference type="SAM" id="SignalP"/>
    </source>
</evidence>
<dbReference type="EMBL" id="KP644560">
    <property type="protein sequence ID" value="ALM87516.1"/>
    <property type="molecule type" value="mRNA"/>
</dbReference>
<reference evidence="2" key="1">
    <citation type="submission" date="2015-01" db="EMBL/GenBank/DDBJ databases">
        <title>A model to identify novel conotoxins from transcriptomics based on NON-BLAST algorithm.</title>
        <authorList>
            <person name="Lu A."/>
            <person name="Wang Z."/>
        </authorList>
    </citation>
    <scope>NUCLEOTIDE SEQUENCE</scope>
</reference>
<protein>
    <submittedName>
        <fullName evidence="2">Conotoxin</fullName>
    </submittedName>
</protein>
<accession>A0A1P7ZCS6</accession>
<keyword evidence="1" id="KW-0732">Signal</keyword>
<organism evidence="2">
    <name type="scientific">Conus betulinus</name>
    <name type="common">Beech cone</name>
    <dbReference type="NCBI Taxonomy" id="89764"/>
    <lineage>
        <taxon>Eukaryota</taxon>
        <taxon>Metazoa</taxon>
        <taxon>Spiralia</taxon>
        <taxon>Lophotrochozoa</taxon>
        <taxon>Mollusca</taxon>
        <taxon>Gastropoda</taxon>
        <taxon>Caenogastropoda</taxon>
        <taxon>Neogastropoda</taxon>
        <taxon>Conoidea</taxon>
        <taxon>Conidae</taxon>
        <taxon>Conus</taxon>
        <taxon>Dendroconus</taxon>
    </lineage>
</organism>
<feature type="chain" id="PRO_5013292339" evidence="1">
    <location>
        <begin position="20"/>
        <end position="121"/>
    </location>
</feature>
<dbReference type="AlphaFoldDB" id="A0A1P7ZCS6"/>
<name>A0A1P7ZCS6_CONBE</name>